<evidence type="ECO:0000256" key="2">
    <source>
        <dbReference type="ARBA" id="ARBA00023163"/>
    </source>
</evidence>
<dbReference type="InterPro" id="IPR018060">
    <property type="entry name" value="HTH_AraC"/>
</dbReference>
<name>A0A7G9GYD2_9FUSO</name>
<dbReference type="SUPFAM" id="SSF51621">
    <property type="entry name" value="Phosphoenolpyruvate/pyruvate domain"/>
    <property type="match status" value="1"/>
</dbReference>
<feature type="transmembrane region" description="Helical" evidence="3">
    <location>
        <begin position="20"/>
        <end position="46"/>
    </location>
</feature>
<keyword evidence="2" id="KW-0804">Transcription</keyword>
<keyword evidence="5" id="KW-0670">Pyruvate</keyword>
<dbReference type="InterPro" id="IPR013785">
    <property type="entry name" value="Aldolase_TIM"/>
</dbReference>
<dbReference type="AlphaFoldDB" id="A0A7G9GYD2"/>
<dbReference type="InterPro" id="IPR009215">
    <property type="entry name" value="TIM-br_IGPS-like"/>
</dbReference>
<dbReference type="InterPro" id="IPR051353">
    <property type="entry name" value="Tobamovirus_resist_UPF0261"/>
</dbReference>
<sequence length="387" mass="43986">MIAKEVIIDKLKKSLNSDNYIIGSVIGSGISFLNAVNAGVDFTIVLSSGKYRQMGRGSLSSFLCYENSNDLVMNIGMREILPLSKDIPIFFGLNATDPTKDLYSYIKEIKEVGFSGINNFPSVGLIDGKFSEALEERGISYEREIEAIKIANFLNLFTIAFVFNEKQAIDMINAGADVICVHFGLTMGGYVGAKKAISLKKARNISQRIFNICDKVKTRKIIKMVYGGPIQSPIDLKYVYENNSCQGFIGGSVFDRIPTERGIFNTVKAFRICSDNMKKKIKTSDSVGDYIKEYIEKNYMKQIKMKDLASALNISNSYLSALFKKKFNWSFSEYLIRYRIEKFVELMRNEDMKFNEAAEIVGYDDYAQFSKQFKKYTKMSPKEYFKK</sequence>
<protein>
    <submittedName>
        <fullName evidence="5">Phosphoenolpyruvate hydrolase family protein</fullName>
    </submittedName>
</protein>
<dbReference type="Gene3D" id="3.20.20.70">
    <property type="entry name" value="Aldolase class I"/>
    <property type="match status" value="1"/>
</dbReference>
<evidence type="ECO:0000256" key="3">
    <source>
        <dbReference type="SAM" id="Phobius"/>
    </source>
</evidence>
<dbReference type="InterPro" id="IPR015813">
    <property type="entry name" value="Pyrv/PenolPyrv_kinase-like_dom"/>
</dbReference>
<keyword evidence="1" id="KW-0805">Transcription regulation</keyword>
<accession>A0A7G9GYD2</accession>
<dbReference type="Gene3D" id="1.10.10.60">
    <property type="entry name" value="Homeodomain-like"/>
    <property type="match status" value="2"/>
</dbReference>
<gene>
    <name evidence="5" type="ORF">H9Q81_02965</name>
</gene>
<dbReference type="PANTHER" id="PTHR31862">
    <property type="entry name" value="UPF0261 DOMAIN PROTEIN (AFU_ORTHOLOGUE AFUA_1G10120)"/>
    <property type="match status" value="1"/>
</dbReference>
<dbReference type="PROSITE" id="PS01124">
    <property type="entry name" value="HTH_ARAC_FAMILY_2"/>
    <property type="match status" value="1"/>
</dbReference>
<dbReference type="Pfam" id="PF12833">
    <property type="entry name" value="HTH_18"/>
    <property type="match status" value="1"/>
</dbReference>
<keyword evidence="5" id="KW-0378">Hydrolase</keyword>
<dbReference type="RefSeq" id="WP_187423109.1">
    <property type="nucleotide sequence ID" value="NZ_CP060637.1"/>
</dbReference>
<keyword evidence="3" id="KW-0812">Transmembrane</keyword>
<dbReference type="Proteomes" id="UP000515913">
    <property type="component" value="Chromosome"/>
</dbReference>
<evidence type="ECO:0000313" key="6">
    <source>
        <dbReference type="Proteomes" id="UP000515913"/>
    </source>
</evidence>
<evidence type="ECO:0000259" key="4">
    <source>
        <dbReference type="PROSITE" id="PS01124"/>
    </source>
</evidence>
<dbReference type="SMART" id="SM00342">
    <property type="entry name" value="HTH_ARAC"/>
    <property type="match status" value="1"/>
</dbReference>
<feature type="domain" description="HTH araC/xylS-type" evidence="4">
    <location>
        <begin position="289"/>
        <end position="387"/>
    </location>
</feature>
<evidence type="ECO:0000313" key="5">
    <source>
        <dbReference type="EMBL" id="QNM15814.1"/>
    </source>
</evidence>
<dbReference type="GO" id="GO:0003700">
    <property type="term" value="F:DNA-binding transcription factor activity"/>
    <property type="evidence" value="ECO:0007669"/>
    <property type="project" value="InterPro"/>
</dbReference>
<keyword evidence="3" id="KW-1133">Transmembrane helix</keyword>
<reference evidence="5 6" key="1">
    <citation type="submission" date="2020-08" db="EMBL/GenBank/DDBJ databases">
        <authorList>
            <person name="Liu C."/>
            <person name="Sun Q."/>
        </authorList>
    </citation>
    <scope>NUCLEOTIDE SEQUENCE [LARGE SCALE GENOMIC DNA]</scope>
    <source>
        <strain evidence="5 6">NSJ-57</strain>
    </source>
</reference>
<dbReference type="PANTHER" id="PTHR31862:SF1">
    <property type="entry name" value="UPF0261 DOMAIN PROTEIN (AFU_ORTHOLOGUE AFUA_1G10120)"/>
    <property type="match status" value="1"/>
</dbReference>
<dbReference type="GO" id="GO:0043565">
    <property type="term" value="F:sequence-specific DNA binding"/>
    <property type="evidence" value="ECO:0007669"/>
    <property type="project" value="InterPro"/>
</dbReference>
<dbReference type="SUPFAM" id="SSF46689">
    <property type="entry name" value="Homeodomain-like"/>
    <property type="match status" value="2"/>
</dbReference>
<organism evidence="5 6">
    <name type="scientific">Fusobacterium hominis</name>
    <dbReference type="NCBI Taxonomy" id="2764326"/>
    <lineage>
        <taxon>Bacteria</taxon>
        <taxon>Fusobacteriati</taxon>
        <taxon>Fusobacteriota</taxon>
        <taxon>Fusobacteriia</taxon>
        <taxon>Fusobacteriales</taxon>
        <taxon>Fusobacteriaceae</taxon>
        <taxon>Fusobacterium</taxon>
    </lineage>
</organism>
<dbReference type="GO" id="GO:0016787">
    <property type="term" value="F:hydrolase activity"/>
    <property type="evidence" value="ECO:0007669"/>
    <property type="project" value="UniProtKB-KW"/>
</dbReference>
<dbReference type="KEGG" id="fho:H9Q81_02965"/>
<proteinExistence type="predicted"/>
<keyword evidence="6" id="KW-1185">Reference proteome</keyword>
<dbReference type="InterPro" id="IPR009057">
    <property type="entry name" value="Homeodomain-like_sf"/>
</dbReference>
<keyword evidence="3" id="KW-0472">Membrane</keyword>
<dbReference type="EMBL" id="CP060637">
    <property type="protein sequence ID" value="QNM15814.1"/>
    <property type="molecule type" value="Genomic_DNA"/>
</dbReference>
<dbReference type="Pfam" id="PF09370">
    <property type="entry name" value="PEP_hydrolase"/>
    <property type="match status" value="1"/>
</dbReference>
<evidence type="ECO:0000256" key="1">
    <source>
        <dbReference type="ARBA" id="ARBA00023015"/>
    </source>
</evidence>